<evidence type="ECO:0000259" key="6">
    <source>
        <dbReference type="PROSITE" id="PS50949"/>
    </source>
</evidence>
<keyword evidence="2" id="KW-0805">Transcription regulation</keyword>
<name>A0ABS7Q2W7_9ACTN</name>
<keyword evidence="3" id="KW-0238">DNA-binding</keyword>
<dbReference type="CDD" id="cd07377">
    <property type="entry name" value="WHTH_GntR"/>
    <property type="match status" value="1"/>
</dbReference>
<dbReference type="InterPro" id="IPR000524">
    <property type="entry name" value="Tscrpt_reg_HTH_GntR"/>
</dbReference>
<keyword evidence="4" id="KW-0804">Transcription</keyword>
<sequence>MDWKPEKPPSAKEIAGRFRDDIAAGTYPPGRQLPGAKGVAKALGVALMTVQSAYKQLAEDGLVEGRPGSGTYVIEPQKGQPSASETALGLRELQDHLSHVTSQLSELRDRVARLETVQPGRSDENQ</sequence>
<dbReference type="Pfam" id="PF00392">
    <property type="entry name" value="GntR"/>
    <property type="match status" value="1"/>
</dbReference>
<dbReference type="SUPFAM" id="SSF46785">
    <property type="entry name" value="Winged helix' DNA-binding domain"/>
    <property type="match status" value="1"/>
</dbReference>
<dbReference type="Gene3D" id="1.10.10.10">
    <property type="entry name" value="Winged helix-like DNA-binding domain superfamily/Winged helix DNA-binding domain"/>
    <property type="match status" value="1"/>
</dbReference>
<dbReference type="InterPro" id="IPR036390">
    <property type="entry name" value="WH_DNA-bd_sf"/>
</dbReference>
<dbReference type="PROSITE" id="PS50949">
    <property type="entry name" value="HTH_GNTR"/>
    <property type="match status" value="1"/>
</dbReference>
<keyword evidence="1" id="KW-0663">Pyridoxal phosphate</keyword>
<evidence type="ECO:0000256" key="1">
    <source>
        <dbReference type="ARBA" id="ARBA00022898"/>
    </source>
</evidence>
<keyword evidence="5" id="KW-0175">Coiled coil</keyword>
<evidence type="ECO:0000256" key="3">
    <source>
        <dbReference type="ARBA" id="ARBA00023125"/>
    </source>
</evidence>
<dbReference type="Proteomes" id="UP000778578">
    <property type="component" value="Unassembled WGS sequence"/>
</dbReference>
<dbReference type="InterPro" id="IPR051446">
    <property type="entry name" value="HTH_trans_reg/aminotransferase"/>
</dbReference>
<dbReference type="InterPro" id="IPR036388">
    <property type="entry name" value="WH-like_DNA-bd_sf"/>
</dbReference>
<dbReference type="PANTHER" id="PTHR46577:SF1">
    <property type="entry name" value="HTH-TYPE TRANSCRIPTIONAL REGULATORY PROTEIN GABR"/>
    <property type="match status" value="1"/>
</dbReference>
<organism evidence="7 8">
    <name type="scientific">Actinacidiphila acidipaludis</name>
    <dbReference type="NCBI Taxonomy" id="2873382"/>
    <lineage>
        <taxon>Bacteria</taxon>
        <taxon>Bacillati</taxon>
        <taxon>Actinomycetota</taxon>
        <taxon>Actinomycetes</taxon>
        <taxon>Kitasatosporales</taxon>
        <taxon>Streptomycetaceae</taxon>
        <taxon>Actinacidiphila</taxon>
    </lineage>
</organism>
<feature type="domain" description="HTH gntR-type" evidence="6">
    <location>
        <begin position="8"/>
        <end position="76"/>
    </location>
</feature>
<dbReference type="EMBL" id="JAINZZ010000006">
    <property type="protein sequence ID" value="MBY8877479.1"/>
    <property type="molecule type" value="Genomic_DNA"/>
</dbReference>
<evidence type="ECO:0000313" key="7">
    <source>
        <dbReference type="EMBL" id="MBY8877479.1"/>
    </source>
</evidence>
<evidence type="ECO:0000256" key="2">
    <source>
        <dbReference type="ARBA" id="ARBA00023015"/>
    </source>
</evidence>
<reference evidence="7 8" key="1">
    <citation type="submission" date="2021-08" db="EMBL/GenBank/DDBJ databases">
        <title>WGS of actinomycetes from Thailand.</title>
        <authorList>
            <person name="Thawai C."/>
        </authorList>
    </citation>
    <scope>NUCLEOTIDE SEQUENCE [LARGE SCALE GENOMIC DNA]</scope>
    <source>
        <strain evidence="7 8">PLK6-54</strain>
    </source>
</reference>
<protein>
    <submittedName>
        <fullName evidence="7">Winged helix-turn-helix domain-containing protein</fullName>
    </submittedName>
</protein>
<evidence type="ECO:0000256" key="5">
    <source>
        <dbReference type="SAM" id="Coils"/>
    </source>
</evidence>
<proteinExistence type="predicted"/>
<evidence type="ECO:0000313" key="8">
    <source>
        <dbReference type="Proteomes" id="UP000778578"/>
    </source>
</evidence>
<feature type="coiled-coil region" evidence="5">
    <location>
        <begin position="90"/>
        <end position="117"/>
    </location>
</feature>
<gene>
    <name evidence="7" type="ORF">K7862_07495</name>
</gene>
<comment type="caution">
    <text evidence="7">The sequence shown here is derived from an EMBL/GenBank/DDBJ whole genome shotgun (WGS) entry which is preliminary data.</text>
</comment>
<dbReference type="PANTHER" id="PTHR46577">
    <property type="entry name" value="HTH-TYPE TRANSCRIPTIONAL REGULATORY PROTEIN GABR"/>
    <property type="match status" value="1"/>
</dbReference>
<keyword evidence="8" id="KW-1185">Reference proteome</keyword>
<accession>A0ABS7Q2W7</accession>
<evidence type="ECO:0000256" key="4">
    <source>
        <dbReference type="ARBA" id="ARBA00023163"/>
    </source>
</evidence>
<dbReference type="SMART" id="SM00345">
    <property type="entry name" value="HTH_GNTR"/>
    <property type="match status" value="1"/>
</dbReference>
<dbReference type="RefSeq" id="WP_222961644.1">
    <property type="nucleotide sequence ID" value="NZ_JAINZZ010000006.1"/>
</dbReference>